<protein>
    <submittedName>
        <fullName evidence="1">Uncharacterized protein</fullName>
    </submittedName>
</protein>
<evidence type="ECO:0000313" key="1">
    <source>
        <dbReference type="EnsemblPlants" id="AUR62000209-RA:cds"/>
    </source>
</evidence>
<reference evidence="1" key="2">
    <citation type="submission" date="2021-03" db="UniProtKB">
        <authorList>
            <consortium name="EnsemblPlants"/>
        </authorList>
    </citation>
    <scope>IDENTIFICATION</scope>
</reference>
<organism evidence="1 2">
    <name type="scientific">Chenopodium quinoa</name>
    <name type="common">Quinoa</name>
    <dbReference type="NCBI Taxonomy" id="63459"/>
    <lineage>
        <taxon>Eukaryota</taxon>
        <taxon>Viridiplantae</taxon>
        <taxon>Streptophyta</taxon>
        <taxon>Embryophyta</taxon>
        <taxon>Tracheophyta</taxon>
        <taxon>Spermatophyta</taxon>
        <taxon>Magnoliopsida</taxon>
        <taxon>eudicotyledons</taxon>
        <taxon>Gunneridae</taxon>
        <taxon>Pentapetalae</taxon>
        <taxon>Caryophyllales</taxon>
        <taxon>Chenopodiaceae</taxon>
        <taxon>Chenopodioideae</taxon>
        <taxon>Atripliceae</taxon>
        <taxon>Chenopodium</taxon>
    </lineage>
</organism>
<dbReference type="OMA" id="NGWSIAK"/>
<keyword evidence="2" id="KW-1185">Reference proteome</keyword>
<dbReference type="GO" id="GO:0004519">
    <property type="term" value="F:endonuclease activity"/>
    <property type="evidence" value="ECO:0007669"/>
    <property type="project" value="InterPro"/>
</dbReference>
<dbReference type="InterPro" id="IPR007174">
    <property type="entry name" value="Las1"/>
</dbReference>
<dbReference type="EnsemblPlants" id="AUR62000209-RA">
    <property type="protein sequence ID" value="AUR62000209-RA:cds"/>
    <property type="gene ID" value="AUR62000209"/>
</dbReference>
<name>A0A803KMF3_CHEQI</name>
<proteinExistence type="predicted"/>
<accession>A0A803KMF3</accession>
<dbReference type="PANTHER" id="PTHR15002:SF0">
    <property type="entry name" value="RIBOSOMAL BIOGENESIS PROTEIN LAS1L"/>
    <property type="match status" value="1"/>
</dbReference>
<dbReference type="GO" id="GO:0030687">
    <property type="term" value="C:preribosome, large subunit precursor"/>
    <property type="evidence" value="ECO:0007669"/>
    <property type="project" value="TreeGrafter"/>
</dbReference>
<sequence>MESVLGLRETNYNLDENHKLVPWLNWEEWDFVRFSLFSSSSDSIAKALRREQIAAWRCRGCLPVVIEVTASIVEIQQKDPYFSEELSNGASDSEDMLAMLYTMAIMRLVNGVIEKTRNKAVSIADAAVEIGMPRMLVDVRHEGSHRELPSLRILRLASTKALNWLKSFYWDSQKNAIPYLSGKSIDVRKEIRSKLRDLAVILKVKQSSGSNSSLVKGNRSKKQIKRTLKSLVRLYSFFSSDVVVVSLEFLLDASNSIDLVKVPEEIQIKLSLDVAEAVFDEWKPVISKVSKKEPELLLSLLKAVLDMIESRKIIRDDFGSEHFSLLQYEPEMHRIGVLSSLFKWLVLVLKGLKLFQHEAQESLTDAVGCLPKITLIELVRRCFHIADPENRDLLDSAMLLAEMVRDGYLSEKLGKLSSLTKLYPRLAEDGASDVNPNDLIRQDKYIYEAAEKLELIKRCKINNASIRSTQDDIMEDSNIWVIAKSWKPCPIGMLPRDVGSSGCLPVLDHAVDCENKGPLNSTDTEKHLELRSCSKRKPSGDIVTINDSSMERIREIQNSDFCKSDNSNAIATSDGIKGLLLIGGDWQKVGYQELQDIKSRISILVNTRMS</sequence>
<dbReference type="GO" id="GO:0000470">
    <property type="term" value="P:maturation of LSU-rRNA"/>
    <property type="evidence" value="ECO:0007669"/>
    <property type="project" value="TreeGrafter"/>
</dbReference>
<dbReference type="PANTHER" id="PTHR15002">
    <property type="entry name" value="RIBOSOMAL BIOGENESIS PROTEIN LAS1L"/>
    <property type="match status" value="1"/>
</dbReference>
<dbReference type="Pfam" id="PF04031">
    <property type="entry name" value="Las1"/>
    <property type="match status" value="1"/>
</dbReference>
<dbReference type="GO" id="GO:0000460">
    <property type="term" value="P:maturation of 5.8S rRNA"/>
    <property type="evidence" value="ECO:0007669"/>
    <property type="project" value="TreeGrafter"/>
</dbReference>
<gene>
    <name evidence="1" type="primary">LOC110700988</name>
</gene>
<dbReference type="Proteomes" id="UP000596660">
    <property type="component" value="Unplaced"/>
</dbReference>
<dbReference type="AlphaFoldDB" id="A0A803KMF3"/>
<evidence type="ECO:0000313" key="2">
    <source>
        <dbReference type="Proteomes" id="UP000596660"/>
    </source>
</evidence>
<reference evidence="1" key="1">
    <citation type="journal article" date="2017" name="Nature">
        <title>The genome of Chenopodium quinoa.</title>
        <authorList>
            <person name="Jarvis D.E."/>
            <person name="Ho Y.S."/>
            <person name="Lightfoot D.J."/>
            <person name="Schmoeckel S.M."/>
            <person name="Li B."/>
            <person name="Borm T.J.A."/>
            <person name="Ohyanagi H."/>
            <person name="Mineta K."/>
            <person name="Michell C.T."/>
            <person name="Saber N."/>
            <person name="Kharbatia N.M."/>
            <person name="Rupper R.R."/>
            <person name="Sharp A.R."/>
            <person name="Dally N."/>
            <person name="Boughton B.A."/>
            <person name="Woo Y.H."/>
            <person name="Gao G."/>
            <person name="Schijlen E.G.W.M."/>
            <person name="Guo X."/>
            <person name="Momin A.A."/>
            <person name="Negrao S."/>
            <person name="Al-Babili S."/>
            <person name="Gehring C."/>
            <person name="Roessner U."/>
            <person name="Jung C."/>
            <person name="Murphy K."/>
            <person name="Arold S.T."/>
            <person name="Gojobori T."/>
            <person name="van der Linden C.G."/>
            <person name="van Loo E.N."/>
            <person name="Jellen E.N."/>
            <person name="Maughan P.J."/>
            <person name="Tester M."/>
        </authorList>
    </citation>
    <scope>NUCLEOTIDE SEQUENCE [LARGE SCALE GENOMIC DNA]</scope>
    <source>
        <strain evidence="1">cv. PI 614886</strain>
    </source>
</reference>
<dbReference type="Gramene" id="AUR62000209-RA">
    <property type="protein sequence ID" value="AUR62000209-RA:cds"/>
    <property type="gene ID" value="AUR62000209"/>
</dbReference>
<dbReference type="GO" id="GO:0090730">
    <property type="term" value="C:Las1 complex"/>
    <property type="evidence" value="ECO:0007669"/>
    <property type="project" value="InterPro"/>
</dbReference>